<comment type="caution">
    <text evidence="9">The sequence shown here is derived from an EMBL/GenBank/DDBJ whole genome shotgun (WGS) entry which is preliminary data.</text>
</comment>
<feature type="transmembrane region" description="Helical" evidence="7">
    <location>
        <begin position="247"/>
        <end position="267"/>
    </location>
</feature>
<organism evidence="9 10">
    <name type="scientific">Myriangium duriaei CBS 260.36</name>
    <dbReference type="NCBI Taxonomy" id="1168546"/>
    <lineage>
        <taxon>Eukaryota</taxon>
        <taxon>Fungi</taxon>
        <taxon>Dikarya</taxon>
        <taxon>Ascomycota</taxon>
        <taxon>Pezizomycotina</taxon>
        <taxon>Dothideomycetes</taxon>
        <taxon>Dothideomycetidae</taxon>
        <taxon>Myriangiales</taxon>
        <taxon>Myriangiaceae</taxon>
        <taxon>Myriangium</taxon>
    </lineage>
</organism>
<dbReference type="GO" id="GO:0016020">
    <property type="term" value="C:membrane"/>
    <property type="evidence" value="ECO:0007669"/>
    <property type="project" value="UniProtKB-SubCell"/>
</dbReference>
<sequence length="349" mass="38097">MNRTITVAELVRAIIDIQDTGIAFLVLLIASVSVRMFVRIHMIKKFGPEDWAMLATFFISTAHIILSITNCHLAIEIANGNSKLLHLYNNMFRAAGATYIATLITVKISIGYFFIHIFSHQRYKRIAIYAMMILSTLLGIAYLPLGNFSCAQFKVFPGVTKSCPAPVQHAASILFVAFSIVNIGSDFALALMGCFALWQAKLPILTKISASLLLCLGSMGGVASTVRLAIWFTPADLAKYSQETLALVRWILIELAFSVIAANLAMIRPLFHAGLVKLGLITNIGTTNVTHQSAGGVKSNGPRPLRSGSDGDERLLSQSKQGGITVVVDTEMTHMSNPHRGYVPRIEQF</sequence>
<accession>A0A9P4ITI7</accession>
<dbReference type="PANTHER" id="PTHR33048">
    <property type="entry name" value="PTH11-LIKE INTEGRAL MEMBRANE PROTEIN (AFU_ORTHOLOGUE AFUA_5G11245)"/>
    <property type="match status" value="1"/>
</dbReference>
<dbReference type="InterPro" id="IPR049326">
    <property type="entry name" value="Rhodopsin_dom_fungi"/>
</dbReference>
<evidence type="ECO:0000259" key="8">
    <source>
        <dbReference type="Pfam" id="PF20684"/>
    </source>
</evidence>
<reference evidence="9" key="1">
    <citation type="journal article" date="2020" name="Stud. Mycol.">
        <title>101 Dothideomycetes genomes: a test case for predicting lifestyles and emergence of pathogens.</title>
        <authorList>
            <person name="Haridas S."/>
            <person name="Albert R."/>
            <person name="Binder M."/>
            <person name="Bloem J."/>
            <person name="Labutti K."/>
            <person name="Salamov A."/>
            <person name="Andreopoulos B."/>
            <person name="Baker S."/>
            <person name="Barry K."/>
            <person name="Bills G."/>
            <person name="Bluhm B."/>
            <person name="Cannon C."/>
            <person name="Castanera R."/>
            <person name="Culley D."/>
            <person name="Daum C."/>
            <person name="Ezra D."/>
            <person name="Gonzalez J."/>
            <person name="Henrissat B."/>
            <person name="Kuo A."/>
            <person name="Liang C."/>
            <person name="Lipzen A."/>
            <person name="Lutzoni F."/>
            <person name="Magnuson J."/>
            <person name="Mondo S."/>
            <person name="Nolan M."/>
            <person name="Ohm R."/>
            <person name="Pangilinan J."/>
            <person name="Park H.-J."/>
            <person name="Ramirez L."/>
            <person name="Alfaro M."/>
            <person name="Sun H."/>
            <person name="Tritt A."/>
            <person name="Yoshinaga Y."/>
            <person name="Zwiers L.-H."/>
            <person name="Turgeon B."/>
            <person name="Goodwin S."/>
            <person name="Spatafora J."/>
            <person name="Crous P."/>
            <person name="Grigoriev I."/>
        </authorList>
    </citation>
    <scope>NUCLEOTIDE SEQUENCE</scope>
    <source>
        <strain evidence="9">CBS 260.36</strain>
    </source>
</reference>
<dbReference type="AlphaFoldDB" id="A0A9P4ITI7"/>
<evidence type="ECO:0000256" key="5">
    <source>
        <dbReference type="ARBA" id="ARBA00038359"/>
    </source>
</evidence>
<dbReference type="Proteomes" id="UP000799439">
    <property type="component" value="Unassembled WGS sequence"/>
</dbReference>
<gene>
    <name evidence="9" type="ORF">K461DRAFT_323279</name>
</gene>
<keyword evidence="2 7" id="KW-0812">Transmembrane</keyword>
<dbReference type="OrthoDB" id="3923077at2759"/>
<keyword evidence="10" id="KW-1185">Reference proteome</keyword>
<evidence type="ECO:0000256" key="2">
    <source>
        <dbReference type="ARBA" id="ARBA00022692"/>
    </source>
</evidence>
<dbReference type="PANTHER" id="PTHR33048:SF96">
    <property type="entry name" value="INTEGRAL MEMBRANE PROTEIN"/>
    <property type="match status" value="1"/>
</dbReference>
<evidence type="ECO:0000313" key="9">
    <source>
        <dbReference type="EMBL" id="KAF2149737.1"/>
    </source>
</evidence>
<feature type="region of interest" description="Disordered" evidence="6">
    <location>
        <begin position="291"/>
        <end position="316"/>
    </location>
</feature>
<feature type="transmembrane region" description="Helical" evidence="7">
    <location>
        <begin position="95"/>
        <end position="114"/>
    </location>
</feature>
<feature type="transmembrane region" description="Helical" evidence="7">
    <location>
        <begin position="173"/>
        <end position="198"/>
    </location>
</feature>
<name>A0A9P4ITI7_9PEZI</name>
<comment type="similarity">
    <text evidence="5">Belongs to the SAT4 family.</text>
</comment>
<evidence type="ECO:0000313" key="10">
    <source>
        <dbReference type="Proteomes" id="UP000799439"/>
    </source>
</evidence>
<evidence type="ECO:0000256" key="6">
    <source>
        <dbReference type="SAM" id="MobiDB-lite"/>
    </source>
</evidence>
<comment type="subcellular location">
    <subcellularLocation>
        <location evidence="1">Membrane</location>
        <topology evidence="1">Multi-pass membrane protein</topology>
    </subcellularLocation>
</comment>
<dbReference type="Pfam" id="PF20684">
    <property type="entry name" value="Fung_rhodopsin"/>
    <property type="match status" value="1"/>
</dbReference>
<keyword evidence="3 7" id="KW-1133">Transmembrane helix</keyword>
<protein>
    <recommendedName>
        <fullName evidence="8">Rhodopsin domain-containing protein</fullName>
    </recommendedName>
</protein>
<evidence type="ECO:0000256" key="7">
    <source>
        <dbReference type="SAM" id="Phobius"/>
    </source>
</evidence>
<feature type="transmembrane region" description="Helical" evidence="7">
    <location>
        <begin position="20"/>
        <end position="38"/>
    </location>
</feature>
<feature type="transmembrane region" description="Helical" evidence="7">
    <location>
        <begin position="210"/>
        <end position="232"/>
    </location>
</feature>
<evidence type="ECO:0000256" key="3">
    <source>
        <dbReference type="ARBA" id="ARBA00022989"/>
    </source>
</evidence>
<feature type="transmembrane region" description="Helical" evidence="7">
    <location>
        <begin position="126"/>
        <end position="145"/>
    </location>
</feature>
<evidence type="ECO:0000256" key="4">
    <source>
        <dbReference type="ARBA" id="ARBA00023136"/>
    </source>
</evidence>
<proteinExistence type="inferred from homology"/>
<feature type="domain" description="Rhodopsin" evidence="8">
    <location>
        <begin position="34"/>
        <end position="272"/>
    </location>
</feature>
<dbReference type="EMBL" id="ML996090">
    <property type="protein sequence ID" value="KAF2149737.1"/>
    <property type="molecule type" value="Genomic_DNA"/>
</dbReference>
<feature type="transmembrane region" description="Helical" evidence="7">
    <location>
        <begin position="50"/>
        <end position="75"/>
    </location>
</feature>
<evidence type="ECO:0000256" key="1">
    <source>
        <dbReference type="ARBA" id="ARBA00004141"/>
    </source>
</evidence>
<keyword evidence="4 7" id="KW-0472">Membrane</keyword>
<dbReference type="InterPro" id="IPR052337">
    <property type="entry name" value="SAT4-like"/>
</dbReference>